<dbReference type="Proteomes" id="UP000280307">
    <property type="component" value="Unassembled WGS sequence"/>
</dbReference>
<dbReference type="EMBL" id="RSAS01000551">
    <property type="protein sequence ID" value="RRR70136.1"/>
    <property type="molecule type" value="Genomic_DNA"/>
</dbReference>
<evidence type="ECO:0000313" key="1">
    <source>
        <dbReference type="EMBL" id="RRR70136.1"/>
    </source>
</evidence>
<dbReference type="PROSITE" id="PS51318">
    <property type="entry name" value="TAT"/>
    <property type="match status" value="1"/>
</dbReference>
<gene>
    <name evidence="1" type="ORF">EI684_13790</name>
</gene>
<proteinExistence type="predicted"/>
<dbReference type="AlphaFoldDB" id="A0A426TX21"/>
<name>A0A426TX21_9CHLR</name>
<dbReference type="Gene3D" id="3.40.50.880">
    <property type="match status" value="1"/>
</dbReference>
<dbReference type="SUPFAM" id="SSF52317">
    <property type="entry name" value="Class I glutamine amidotransferase-like"/>
    <property type="match status" value="1"/>
</dbReference>
<comment type="caution">
    <text evidence="1">The sequence shown here is derived from an EMBL/GenBank/DDBJ whole genome shotgun (WGS) entry which is preliminary data.</text>
</comment>
<protein>
    <submittedName>
        <fullName evidence="1">Uncharacterized protein</fullName>
    </submittedName>
</protein>
<dbReference type="InterPro" id="IPR006311">
    <property type="entry name" value="TAT_signal"/>
</dbReference>
<sequence>MTEFPRVAALSRREFLFTAAHTTLAGLLLAYGMAGQQLAAPFAEVSGLALPEDGAGAQAQVLILNNPAAQPNFSAYLGEILRTEGFLSLRRLPLAALDGQALARVQVVLLGAGRLHTSALTLLREFVAGGGVLVGFQADAQLDDLFGIHHVGTTLPGDYLRVLANHPALAGFASTPLQVHGPCSRFDLNGATPLATNLAGAPLVAWQRFDAGQTLYWGYDLARCVALLRQGNPDRAGQERDGMDGIRAADLFVDWIDLERIAVPQADQQQRMLAALLEDLVAATGPPLPRLWYFPAGAPSVLVATGDAHGSRVSHIEQLVGAVEQQQGTVSIYYTPPPVDLLGRERRRSRWALSELPAVGSRLRGADPLPAPSQVAAWRARGHEFGMHPYVEAGLAVGYNAYWNDFLKHGYGPLPPTVRTHRILWHGWVENARIQAQYGLRMNLDHYHSGPVVRRADGTWVYGYLSGTGLPMRFVNEDGALMSVYQQPTHLVDEHLMPVFDTGFEVGLSGREATTVTLEQIAASVQHYPAALGLQCHVDPFSKGGEIAATVATWLAATLAFAASQGLPILSAERWLAFVEARVAIQCLRQTWDATGQRLTIELDVPTNPVGPPMLMLPLRHGIRELRQFTTATQPAGERRIRLAGRDYAAIALAAGRQNVTAVYG</sequence>
<dbReference type="InterPro" id="IPR029062">
    <property type="entry name" value="Class_I_gatase-like"/>
</dbReference>
<organism evidence="1 2">
    <name type="scientific">Candidatus Viridilinea halotolerans</name>
    <dbReference type="NCBI Taxonomy" id="2491704"/>
    <lineage>
        <taxon>Bacteria</taxon>
        <taxon>Bacillati</taxon>
        <taxon>Chloroflexota</taxon>
        <taxon>Chloroflexia</taxon>
        <taxon>Chloroflexales</taxon>
        <taxon>Chloroflexineae</taxon>
        <taxon>Oscillochloridaceae</taxon>
        <taxon>Candidatus Viridilinea</taxon>
    </lineage>
</organism>
<reference evidence="1 2" key="1">
    <citation type="submission" date="2018-12" db="EMBL/GenBank/DDBJ databases">
        <title>Genome Sequence of Candidatus Viridilinea halotolerans isolated from saline sulfide-rich spring.</title>
        <authorList>
            <person name="Grouzdev D.S."/>
            <person name="Burganskaya E.I."/>
            <person name="Krutkina M.S."/>
            <person name="Sukhacheva M.V."/>
            <person name="Gorlenko V.M."/>
        </authorList>
    </citation>
    <scope>NUCLEOTIDE SEQUENCE [LARGE SCALE GENOMIC DNA]</scope>
    <source>
        <strain evidence="1">Chok-6</strain>
    </source>
</reference>
<accession>A0A426TX21</accession>
<evidence type="ECO:0000313" key="2">
    <source>
        <dbReference type="Proteomes" id="UP000280307"/>
    </source>
</evidence>